<feature type="compositionally biased region" description="Polar residues" evidence="1">
    <location>
        <begin position="72"/>
        <end position="92"/>
    </location>
</feature>
<reference evidence="2" key="1">
    <citation type="submission" date="2020-04" db="EMBL/GenBank/DDBJ databases">
        <authorList>
            <person name="Alioto T."/>
            <person name="Alioto T."/>
            <person name="Gomez Garrido J."/>
        </authorList>
    </citation>
    <scope>NUCLEOTIDE SEQUENCE</scope>
    <source>
        <strain evidence="2">A484AB</strain>
    </source>
</reference>
<dbReference type="Proteomes" id="UP001152795">
    <property type="component" value="Unassembled WGS sequence"/>
</dbReference>
<organism evidence="2 3">
    <name type="scientific">Paramuricea clavata</name>
    <name type="common">Red gorgonian</name>
    <name type="synonym">Violescent sea-whip</name>
    <dbReference type="NCBI Taxonomy" id="317549"/>
    <lineage>
        <taxon>Eukaryota</taxon>
        <taxon>Metazoa</taxon>
        <taxon>Cnidaria</taxon>
        <taxon>Anthozoa</taxon>
        <taxon>Octocorallia</taxon>
        <taxon>Malacalcyonacea</taxon>
        <taxon>Plexauridae</taxon>
        <taxon>Paramuricea</taxon>
    </lineage>
</organism>
<feature type="region of interest" description="Disordered" evidence="1">
    <location>
        <begin position="71"/>
        <end position="92"/>
    </location>
</feature>
<evidence type="ECO:0000313" key="3">
    <source>
        <dbReference type="Proteomes" id="UP001152795"/>
    </source>
</evidence>
<comment type="caution">
    <text evidence="2">The sequence shown here is derived from an EMBL/GenBank/DDBJ whole genome shotgun (WGS) entry which is preliminary data.</text>
</comment>
<feature type="compositionally biased region" description="Polar residues" evidence="1">
    <location>
        <begin position="36"/>
        <end position="56"/>
    </location>
</feature>
<accession>A0A7D9EMV4</accession>
<evidence type="ECO:0000313" key="2">
    <source>
        <dbReference type="EMBL" id="CAB4013643.1"/>
    </source>
</evidence>
<sequence length="92" mass="10060">MAALFAIEDNSFSHESVASLVVRTPSGFRSRFYPHTSEQSQFDQSGESTATSSQSKRLLLPPFLRTAGKYGSVNQPATPFQNSGQFDEIPTS</sequence>
<proteinExistence type="predicted"/>
<evidence type="ECO:0000256" key="1">
    <source>
        <dbReference type="SAM" id="MobiDB-lite"/>
    </source>
</evidence>
<dbReference type="AlphaFoldDB" id="A0A7D9EMV4"/>
<name>A0A7D9EMV4_PARCT</name>
<keyword evidence="3" id="KW-1185">Reference proteome</keyword>
<feature type="region of interest" description="Disordered" evidence="1">
    <location>
        <begin position="32"/>
        <end position="56"/>
    </location>
</feature>
<dbReference type="EMBL" id="CACRXK020007965">
    <property type="protein sequence ID" value="CAB4013643.1"/>
    <property type="molecule type" value="Genomic_DNA"/>
</dbReference>
<gene>
    <name evidence="2" type="ORF">PACLA_8A035747</name>
</gene>
<protein>
    <submittedName>
        <fullName evidence="2">Uncharacterized protein</fullName>
    </submittedName>
</protein>